<evidence type="ECO:0000313" key="2">
    <source>
        <dbReference type="EMBL" id="TDY42453.1"/>
    </source>
</evidence>
<dbReference type="PANTHER" id="PTHR38342">
    <property type="entry name" value="SLR5037 PROTEIN"/>
    <property type="match status" value="1"/>
</dbReference>
<sequence length="182" mass="19629">MSGCRSCRLHRPHAVPLYDDSGRRFLRAAAASLFVFFTLWKGTVMTAYAEAPDAVPASLVTVQSQYDFATTVARLRDTLAARGITLFADIDQSEAAAGVGMSLRPTRLFLFGNPKSGTPVMDAYPHAALELPLKAVVWEDADQHVHIDYQDVAKTLTPYGVDASQLAPLQPVAGLLRAVAGQ</sequence>
<dbReference type="SUPFAM" id="SSF103247">
    <property type="entry name" value="TT1751-like"/>
    <property type="match status" value="1"/>
</dbReference>
<reference evidence="2 3" key="1">
    <citation type="submission" date="2019-03" db="EMBL/GenBank/DDBJ databases">
        <title>Genomic Encyclopedia of Type Strains, Phase III (KMG-III): the genomes of soil and plant-associated and newly described type strains.</title>
        <authorList>
            <person name="Whitman W."/>
        </authorList>
    </citation>
    <scope>NUCLEOTIDE SEQUENCE [LARGE SCALE GENOMIC DNA]</scope>
    <source>
        <strain evidence="2 3">LMG 29544</strain>
    </source>
</reference>
<dbReference type="Proteomes" id="UP000295509">
    <property type="component" value="Unassembled WGS sequence"/>
</dbReference>
<dbReference type="InterPro" id="IPR035923">
    <property type="entry name" value="TT1751-like_sf"/>
</dbReference>
<proteinExistence type="predicted"/>
<dbReference type="Gene3D" id="3.30.310.70">
    <property type="entry name" value="TT1751-like domain"/>
    <property type="match status" value="1"/>
</dbReference>
<name>A0A4R8LJ39_9BURK</name>
<gene>
    <name evidence="2" type="ORF">BX592_12124</name>
</gene>
<dbReference type="AlphaFoldDB" id="A0A4R8LJ39"/>
<dbReference type="PANTHER" id="PTHR38342:SF2">
    <property type="entry name" value="INNER MEMBRANE OR EXPORTED"/>
    <property type="match status" value="1"/>
</dbReference>
<organism evidence="2 3">
    <name type="scientific">Paraburkholderia rhizosphaerae</name>
    <dbReference type="NCBI Taxonomy" id="480658"/>
    <lineage>
        <taxon>Bacteria</taxon>
        <taxon>Pseudomonadati</taxon>
        <taxon>Pseudomonadota</taxon>
        <taxon>Betaproteobacteria</taxon>
        <taxon>Burkholderiales</taxon>
        <taxon>Burkholderiaceae</taxon>
        <taxon>Paraburkholderia</taxon>
    </lineage>
</organism>
<evidence type="ECO:0000313" key="3">
    <source>
        <dbReference type="Proteomes" id="UP000295509"/>
    </source>
</evidence>
<dbReference type="EMBL" id="SORE01000021">
    <property type="protein sequence ID" value="TDY42453.1"/>
    <property type="molecule type" value="Genomic_DNA"/>
</dbReference>
<dbReference type="CDD" id="cd14797">
    <property type="entry name" value="DUF302"/>
    <property type="match status" value="1"/>
</dbReference>
<comment type="caution">
    <text evidence="2">The sequence shown here is derived from an EMBL/GenBank/DDBJ whole genome shotgun (WGS) entry which is preliminary data.</text>
</comment>
<accession>A0A4R8LJ39</accession>
<feature type="domain" description="DUF302" evidence="1">
    <location>
        <begin position="90"/>
        <end position="151"/>
    </location>
</feature>
<evidence type="ECO:0000259" key="1">
    <source>
        <dbReference type="Pfam" id="PF03625"/>
    </source>
</evidence>
<dbReference type="InterPro" id="IPR005180">
    <property type="entry name" value="DUF302"/>
</dbReference>
<keyword evidence="3" id="KW-1185">Reference proteome</keyword>
<dbReference type="Pfam" id="PF03625">
    <property type="entry name" value="DUF302"/>
    <property type="match status" value="1"/>
</dbReference>
<protein>
    <submittedName>
        <fullName evidence="2">Uncharacterized protein (DUF302 family)</fullName>
    </submittedName>
</protein>